<dbReference type="SMART" id="SM00530">
    <property type="entry name" value="HTH_XRE"/>
    <property type="match status" value="1"/>
</dbReference>
<dbReference type="Gene3D" id="3.30.450.180">
    <property type="match status" value="1"/>
</dbReference>
<dbReference type="PANTHER" id="PTHR35010:SF2">
    <property type="entry name" value="BLL4672 PROTEIN"/>
    <property type="match status" value="1"/>
</dbReference>
<evidence type="ECO:0000313" key="3">
    <source>
        <dbReference type="EMBL" id="PAU50012.1"/>
    </source>
</evidence>
<dbReference type="SUPFAM" id="SSF47413">
    <property type="entry name" value="lambda repressor-like DNA-binding domains"/>
    <property type="match status" value="1"/>
</dbReference>
<organism evidence="3 4">
    <name type="scientific">Streptomyces albireticuli</name>
    <dbReference type="NCBI Taxonomy" id="1940"/>
    <lineage>
        <taxon>Bacteria</taxon>
        <taxon>Bacillati</taxon>
        <taxon>Actinomycetota</taxon>
        <taxon>Actinomycetes</taxon>
        <taxon>Kitasatosporales</taxon>
        <taxon>Streptomycetaceae</taxon>
        <taxon>Streptomyces</taxon>
    </lineage>
</organism>
<reference evidence="3 4" key="1">
    <citation type="submission" date="2017-08" db="EMBL/GenBank/DDBJ databases">
        <title>Genome sequence of Streptomyces albireticuli NRRL B-1670.</title>
        <authorList>
            <person name="Graham D.E."/>
            <person name="Mahan K.M."/>
            <person name="Klingeman D.M."/>
            <person name="Hettich R.L."/>
            <person name="Parry R.J."/>
            <person name="Spain J.C."/>
        </authorList>
    </citation>
    <scope>NUCLEOTIDE SEQUENCE [LARGE SCALE GENOMIC DNA]</scope>
    <source>
        <strain evidence="3 4">NRRL B-1670</strain>
    </source>
</reference>
<dbReference type="InterPro" id="IPR010982">
    <property type="entry name" value="Lambda_DNA-bd_dom_sf"/>
</dbReference>
<dbReference type="AlphaFoldDB" id="A0A2A2DFG7"/>
<evidence type="ECO:0000256" key="1">
    <source>
        <dbReference type="SAM" id="MobiDB-lite"/>
    </source>
</evidence>
<dbReference type="Proteomes" id="UP000218944">
    <property type="component" value="Unassembled WGS sequence"/>
</dbReference>
<dbReference type="Pfam" id="PF17765">
    <property type="entry name" value="MLTR_LBD"/>
    <property type="match status" value="1"/>
</dbReference>
<dbReference type="CDD" id="cd00093">
    <property type="entry name" value="HTH_XRE"/>
    <property type="match status" value="1"/>
</dbReference>
<dbReference type="Gene3D" id="1.10.260.40">
    <property type="entry name" value="lambda repressor-like DNA-binding domains"/>
    <property type="match status" value="1"/>
</dbReference>
<evidence type="ECO:0000313" key="4">
    <source>
        <dbReference type="Proteomes" id="UP000218944"/>
    </source>
</evidence>
<feature type="compositionally biased region" description="Pro residues" evidence="1">
    <location>
        <begin position="28"/>
        <end position="41"/>
    </location>
</feature>
<dbReference type="GO" id="GO:0003677">
    <property type="term" value="F:DNA binding"/>
    <property type="evidence" value="ECO:0007669"/>
    <property type="project" value="InterPro"/>
</dbReference>
<proteinExistence type="predicted"/>
<feature type="compositionally biased region" description="Low complexity" evidence="1">
    <location>
        <begin position="12"/>
        <end position="27"/>
    </location>
</feature>
<comment type="caution">
    <text evidence="3">The sequence shown here is derived from an EMBL/GenBank/DDBJ whole genome shotgun (WGS) entry which is preliminary data.</text>
</comment>
<dbReference type="RefSeq" id="WP_095579198.1">
    <property type="nucleotide sequence ID" value="NZ_JAJQQS010000015.1"/>
</dbReference>
<dbReference type="Pfam" id="PF13560">
    <property type="entry name" value="HTH_31"/>
    <property type="match status" value="1"/>
</dbReference>
<feature type="region of interest" description="Disordered" evidence="1">
    <location>
        <begin position="1"/>
        <end position="45"/>
    </location>
</feature>
<accession>A0A2A2DFG7</accession>
<name>A0A2A2DFG7_9ACTN</name>
<dbReference type="PANTHER" id="PTHR35010">
    <property type="entry name" value="BLL4672 PROTEIN-RELATED"/>
    <property type="match status" value="1"/>
</dbReference>
<keyword evidence="4" id="KW-1185">Reference proteome</keyword>
<evidence type="ECO:0000259" key="2">
    <source>
        <dbReference type="SMART" id="SM00530"/>
    </source>
</evidence>
<dbReference type="InterPro" id="IPR001387">
    <property type="entry name" value="Cro/C1-type_HTH"/>
</dbReference>
<dbReference type="InterPro" id="IPR041413">
    <property type="entry name" value="MLTR_LBD"/>
</dbReference>
<protein>
    <submittedName>
        <fullName evidence="3">Transcriptional regulator</fullName>
    </submittedName>
</protein>
<gene>
    <name evidence="3" type="ORF">CK936_04810</name>
</gene>
<feature type="domain" description="HTH cro/C1-type" evidence="2">
    <location>
        <begin position="50"/>
        <end position="123"/>
    </location>
</feature>
<sequence length="312" mass="33929">MKQDQSPESPTRPGSALSAARALSVPPASAPSVPPVPPVPPAGGQSVSRLLRAWRERVDRRRIPELRVWGHRAGSRMSQADVARLTGVSEGWYRALETGAPREFSDAFLLRVAQALRLSETETLTLFLGVSGRRPPVSGAHRAGTAVDPATATLLEHQAPYPAYVSDDAWNIVAANAPMTEWFPFTLGPQPNLMRWALTSAEAREQILGWEDTCARIYLPMLRVASHRAPRNAQIQALIADILAANGTCRRIWAEQHAVVEHPGGHRLRLRLPCHGGTDVQVTSHVLVPAEQPDLRFVVVTTLGGTAPEPRA</sequence>
<dbReference type="EMBL" id="NSJV01000092">
    <property type="protein sequence ID" value="PAU50012.1"/>
    <property type="molecule type" value="Genomic_DNA"/>
</dbReference>